<organism evidence="1 2">
    <name type="scientific">Rhododendron williamsianum</name>
    <dbReference type="NCBI Taxonomy" id="262921"/>
    <lineage>
        <taxon>Eukaryota</taxon>
        <taxon>Viridiplantae</taxon>
        <taxon>Streptophyta</taxon>
        <taxon>Embryophyta</taxon>
        <taxon>Tracheophyta</taxon>
        <taxon>Spermatophyta</taxon>
        <taxon>Magnoliopsida</taxon>
        <taxon>eudicotyledons</taxon>
        <taxon>Gunneridae</taxon>
        <taxon>Pentapetalae</taxon>
        <taxon>asterids</taxon>
        <taxon>Ericales</taxon>
        <taxon>Ericaceae</taxon>
        <taxon>Ericoideae</taxon>
        <taxon>Rhodoreae</taxon>
        <taxon>Rhododendron</taxon>
    </lineage>
</organism>
<dbReference type="EMBL" id="QEFC01002799">
    <property type="protein sequence ID" value="KAE9450535.1"/>
    <property type="molecule type" value="Genomic_DNA"/>
</dbReference>
<accession>A0A6A4KYD9</accession>
<comment type="caution">
    <text evidence="1">The sequence shown here is derived from an EMBL/GenBank/DDBJ whole genome shotgun (WGS) entry which is preliminary data.</text>
</comment>
<evidence type="ECO:0000313" key="1">
    <source>
        <dbReference type="EMBL" id="KAE9450535.1"/>
    </source>
</evidence>
<keyword evidence="2" id="KW-1185">Reference proteome</keyword>
<gene>
    <name evidence="1" type="ORF">C3L33_17572</name>
</gene>
<protein>
    <submittedName>
        <fullName evidence="1">Uncharacterized protein</fullName>
    </submittedName>
</protein>
<sequence>KDVGLKDKRICKTTVQGRYLLSDDWGILFAFTSHGLYCLLEYLLDGYTPLTLLTIVGHVCDALSVDPVSRCCSGKGAQFDCQ</sequence>
<proteinExistence type="predicted"/>
<dbReference type="OrthoDB" id="70142at2759"/>
<feature type="non-terminal residue" evidence="1">
    <location>
        <position position="1"/>
    </location>
</feature>
<dbReference type="AlphaFoldDB" id="A0A6A4KYD9"/>
<evidence type="ECO:0000313" key="2">
    <source>
        <dbReference type="Proteomes" id="UP000428333"/>
    </source>
</evidence>
<dbReference type="Proteomes" id="UP000428333">
    <property type="component" value="Linkage Group LG10"/>
</dbReference>
<name>A0A6A4KYD9_9ERIC</name>
<reference evidence="1 2" key="1">
    <citation type="journal article" date="2019" name="Genome Biol. Evol.">
        <title>The Rhododendron genome and chromosomal organization provide insight into shared whole-genome duplications across the heath family (Ericaceae).</title>
        <authorList>
            <person name="Soza V.L."/>
            <person name="Lindsley D."/>
            <person name="Waalkes A."/>
            <person name="Ramage E."/>
            <person name="Patwardhan R.P."/>
            <person name="Burton J.N."/>
            <person name="Adey A."/>
            <person name="Kumar A."/>
            <person name="Qiu R."/>
            <person name="Shendure J."/>
            <person name="Hall B."/>
        </authorList>
    </citation>
    <scope>NUCLEOTIDE SEQUENCE [LARGE SCALE GENOMIC DNA]</scope>
    <source>
        <strain evidence="1">RSF 1966-606</strain>
    </source>
</reference>